<dbReference type="Proteomes" id="UP000694428">
    <property type="component" value="Unplaced"/>
</dbReference>
<evidence type="ECO:0000313" key="13">
    <source>
        <dbReference type="Proteomes" id="UP000694428"/>
    </source>
</evidence>
<evidence type="ECO:0000256" key="3">
    <source>
        <dbReference type="ARBA" id="ARBA00022723"/>
    </source>
</evidence>
<dbReference type="PANTHER" id="PTHR46675:SF3">
    <property type="entry name" value="E3 UBIQUITIN-PROTEIN LIGASE RNF182"/>
    <property type="match status" value="1"/>
</dbReference>
<name>A0A8C9EJ62_PAVCR</name>
<keyword evidence="10" id="KW-0812">Transmembrane</keyword>
<evidence type="ECO:0000313" key="12">
    <source>
        <dbReference type="Ensembl" id="ENSPSTP00000001429.1"/>
    </source>
</evidence>
<sequence length="316" mass="33786">MASYLIKYLIAVSRWLNKGAARRCCSSPRAAVLGSAKKPSIRPPPRSALPGQRRGGCRRSLRLCRPRSAPLASLWGGPSPAACPPGDPAGPVPMAHADGARGSCQLAAQEPECQICYSRYDARTRPPTVLLCGHRLCARCLRRMVALGDASPRRLRCPFCRRQSPVPGGDAQRPQDDGEGPVLPARRERDPPSPPEVLLSPSVLQPSPGPDCLVLTILEVPAGAVPTEALGALEVVRLQRPQKSRARRCRAAPRCLLGTLCLLYCSSLPLGIYLLLSQHHGLGLALVSLLPAALLLCVSCSLCQCLCRELCAFPSP</sequence>
<dbReference type="SUPFAM" id="SSF57850">
    <property type="entry name" value="RING/U-box"/>
    <property type="match status" value="1"/>
</dbReference>
<evidence type="ECO:0000256" key="5">
    <source>
        <dbReference type="ARBA" id="ARBA00022833"/>
    </source>
</evidence>
<evidence type="ECO:0000256" key="9">
    <source>
        <dbReference type="SAM" id="MobiDB-lite"/>
    </source>
</evidence>
<dbReference type="SMART" id="SM00184">
    <property type="entry name" value="RING"/>
    <property type="match status" value="1"/>
</dbReference>
<evidence type="ECO:0000256" key="6">
    <source>
        <dbReference type="ARBA" id="ARBA00030086"/>
    </source>
</evidence>
<dbReference type="Ensembl" id="ENSPSTT00000001509.1">
    <property type="protein sequence ID" value="ENSPSTP00000001429.1"/>
    <property type="gene ID" value="ENSPSTG00000001121.1"/>
</dbReference>
<evidence type="ECO:0000256" key="7">
    <source>
        <dbReference type="ARBA" id="ARBA00031239"/>
    </source>
</evidence>
<feature type="region of interest" description="Disordered" evidence="9">
    <location>
        <begin position="164"/>
        <end position="204"/>
    </location>
</feature>
<feature type="transmembrane region" description="Helical" evidence="10">
    <location>
        <begin position="255"/>
        <end position="276"/>
    </location>
</feature>
<proteinExistence type="predicted"/>
<dbReference type="PANTHER" id="PTHR46675">
    <property type="entry name" value="E3 UBIQUITIN-PROTEIN LIGASE RNF182"/>
    <property type="match status" value="1"/>
</dbReference>
<comment type="subunit">
    <text evidence="1">Interacts with ATP6V0C.</text>
</comment>
<dbReference type="AlphaFoldDB" id="A0A8C9EJ62"/>
<reference evidence="12" key="2">
    <citation type="submission" date="2025-09" db="UniProtKB">
        <authorList>
            <consortium name="Ensembl"/>
        </authorList>
    </citation>
    <scope>IDENTIFICATION</scope>
</reference>
<accession>A0A8C9EJ62</accession>
<reference evidence="12" key="1">
    <citation type="submission" date="2025-08" db="UniProtKB">
        <authorList>
            <consortium name="Ensembl"/>
        </authorList>
    </citation>
    <scope>IDENTIFICATION</scope>
</reference>
<protein>
    <recommendedName>
        <fullName evidence="2">E3 ubiquitin-protein ligase RNF182</fullName>
    </recommendedName>
    <alternativeName>
        <fullName evidence="7">RING finger protein 182</fullName>
    </alternativeName>
    <alternativeName>
        <fullName evidence="6">RING-type E3 ubiquitin transferase RNF182</fullName>
    </alternativeName>
</protein>
<keyword evidence="10" id="KW-0472">Membrane</keyword>
<dbReference type="PROSITE" id="PS50089">
    <property type="entry name" value="ZF_RING_2"/>
    <property type="match status" value="1"/>
</dbReference>
<dbReference type="UniPathway" id="UPA00143"/>
<dbReference type="PROSITE" id="PS00518">
    <property type="entry name" value="ZF_RING_1"/>
    <property type="match status" value="1"/>
</dbReference>
<dbReference type="GO" id="GO:0016567">
    <property type="term" value="P:protein ubiquitination"/>
    <property type="evidence" value="ECO:0007669"/>
    <property type="project" value="UniProtKB-UniPathway"/>
</dbReference>
<organism evidence="12 13">
    <name type="scientific">Pavo cristatus</name>
    <name type="common">Indian peafowl</name>
    <name type="synonym">Blue peafowl</name>
    <dbReference type="NCBI Taxonomy" id="9049"/>
    <lineage>
        <taxon>Eukaryota</taxon>
        <taxon>Metazoa</taxon>
        <taxon>Chordata</taxon>
        <taxon>Craniata</taxon>
        <taxon>Vertebrata</taxon>
        <taxon>Euteleostomi</taxon>
        <taxon>Archelosauria</taxon>
        <taxon>Archosauria</taxon>
        <taxon>Dinosauria</taxon>
        <taxon>Saurischia</taxon>
        <taxon>Theropoda</taxon>
        <taxon>Coelurosauria</taxon>
        <taxon>Aves</taxon>
        <taxon>Neognathae</taxon>
        <taxon>Galloanserae</taxon>
        <taxon>Galliformes</taxon>
        <taxon>Phasianidae</taxon>
        <taxon>Phasianinae</taxon>
        <taxon>Pavo</taxon>
    </lineage>
</organism>
<feature type="domain" description="RING-type" evidence="11">
    <location>
        <begin position="113"/>
        <end position="161"/>
    </location>
</feature>
<dbReference type="Gene3D" id="3.30.40.10">
    <property type="entry name" value="Zinc/RING finger domain, C3HC4 (zinc finger)"/>
    <property type="match status" value="1"/>
</dbReference>
<feature type="transmembrane region" description="Helical" evidence="10">
    <location>
        <begin position="282"/>
        <end position="307"/>
    </location>
</feature>
<dbReference type="GO" id="GO:0008270">
    <property type="term" value="F:zinc ion binding"/>
    <property type="evidence" value="ECO:0007669"/>
    <property type="project" value="UniProtKB-KW"/>
</dbReference>
<keyword evidence="4 8" id="KW-0863">Zinc-finger</keyword>
<dbReference type="InterPro" id="IPR017907">
    <property type="entry name" value="Znf_RING_CS"/>
</dbReference>
<keyword evidence="3" id="KW-0479">Metal-binding</keyword>
<evidence type="ECO:0000256" key="1">
    <source>
        <dbReference type="ARBA" id="ARBA00011482"/>
    </source>
</evidence>
<dbReference type="InterPro" id="IPR042285">
    <property type="entry name" value="RNF182"/>
</dbReference>
<feature type="region of interest" description="Disordered" evidence="9">
    <location>
        <begin position="35"/>
        <end position="55"/>
    </location>
</feature>
<evidence type="ECO:0000256" key="2">
    <source>
        <dbReference type="ARBA" id="ARBA00014050"/>
    </source>
</evidence>
<evidence type="ECO:0000256" key="4">
    <source>
        <dbReference type="ARBA" id="ARBA00022771"/>
    </source>
</evidence>
<keyword evidence="13" id="KW-1185">Reference proteome</keyword>
<evidence type="ECO:0000256" key="10">
    <source>
        <dbReference type="SAM" id="Phobius"/>
    </source>
</evidence>
<dbReference type="InterPro" id="IPR001841">
    <property type="entry name" value="Znf_RING"/>
</dbReference>
<evidence type="ECO:0000259" key="11">
    <source>
        <dbReference type="PROSITE" id="PS50089"/>
    </source>
</evidence>
<keyword evidence="5" id="KW-0862">Zinc</keyword>
<keyword evidence="10" id="KW-1133">Transmembrane helix</keyword>
<evidence type="ECO:0000256" key="8">
    <source>
        <dbReference type="PROSITE-ProRule" id="PRU00175"/>
    </source>
</evidence>
<dbReference type="InterPro" id="IPR013083">
    <property type="entry name" value="Znf_RING/FYVE/PHD"/>
</dbReference>
<dbReference type="Pfam" id="PF14634">
    <property type="entry name" value="zf-RING_5"/>
    <property type="match status" value="1"/>
</dbReference>